<dbReference type="Proteomes" id="UP000022910">
    <property type="component" value="Unassembled WGS sequence"/>
</dbReference>
<evidence type="ECO:0000313" key="2">
    <source>
        <dbReference type="EMBL" id="EXX79167.1"/>
    </source>
</evidence>
<dbReference type="EMBL" id="JEMT01005138">
    <property type="protein sequence ID" value="EXX79167.1"/>
    <property type="molecule type" value="Genomic_DNA"/>
</dbReference>
<dbReference type="OrthoDB" id="2321771at2759"/>
<gene>
    <name evidence="2" type="ORF">RirG_008260</name>
    <name evidence="1" type="ORF">RirG_168540</name>
</gene>
<protein>
    <submittedName>
        <fullName evidence="1">Uncharacterized protein</fullName>
    </submittedName>
</protein>
<proteinExistence type="predicted"/>
<comment type="caution">
    <text evidence="1">The sequence shown here is derived from an EMBL/GenBank/DDBJ whole genome shotgun (WGS) entry which is preliminary data.</text>
</comment>
<dbReference type="AlphaFoldDB" id="A0A015IWT8"/>
<evidence type="ECO:0000313" key="3">
    <source>
        <dbReference type="Proteomes" id="UP000022910"/>
    </source>
</evidence>
<evidence type="ECO:0000313" key="1">
    <source>
        <dbReference type="EMBL" id="EXX61722.1"/>
    </source>
</evidence>
<dbReference type="EMBL" id="JEMT01025089">
    <property type="protein sequence ID" value="EXX61722.1"/>
    <property type="molecule type" value="Genomic_DNA"/>
</dbReference>
<keyword evidence="3" id="KW-1185">Reference proteome</keyword>
<accession>A0A015IWT8</accession>
<name>A0A015IWT8_RHIIW</name>
<dbReference type="HOGENOM" id="CLU_2293203_0_0_1"/>
<organism evidence="1 3">
    <name type="scientific">Rhizophagus irregularis (strain DAOM 197198w)</name>
    <name type="common">Glomus intraradices</name>
    <dbReference type="NCBI Taxonomy" id="1432141"/>
    <lineage>
        <taxon>Eukaryota</taxon>
        <taxon>Fungi</taxon>
        <taxon>Fungi incertae sedis</taxon>
        <taxon>Mucoromycota</taxon>
        <taxon>Glomeromycotina</taxon>
        <taxon>Glomeromycetes</taxon>
        <taxon>Glomerales</taxon>
        <taxon>Glomeraceae</taxon>
        <taxon>Rhizophagus</taxon>
    </lineage>
</organism>
<reference evidence="1 3" key="1">
    <citation type="submission" date="2014-02" db="EMBL/GenBank/DDBJ databases">
        <title>Single nucleus genome sequencing reveals high similarity among nuclei of an endomycorrhizal fungus.</title>
        <authorList>
            <person name="Lin K."/>
            <person name="Geurts R."/>
            <person name="Zhang Z."/>
            <person name="Limpens E."/>
            <person name="Saunders D.G."/>
            <person name="Mu D."/>
            <person name="Pang E."/>
            <person name="Cao H."/>
            <person name="Cha H."/>
            <person name="Lin T."/>
            <person name="Zhou Q."/>
            <person name="Shang Y."/>
            <person name="Li Y."/>
            <person name="Ivanov S."/>
            <person name="Sharma T."/>
            <person name="Velzen R.V."/>
            <person name="Ruijter N.D."/>
            <person name="Aanen D.K."/>
            <person name="Win J."/>
            <person name="Kamoun S."/>
            <person name="Bisseling T."/>
            <person name="Huang S."/>
        </authorList>
    </citation>
    <scope>NUCLEOTIDE SEQUENCE [LARGE SCALE GENOMIC DNA]</scope>
    <source>
        <strain evidence="1">DAOM 197198w</strain>
        <strain evidence="3">DAOM197198w</strain>
    </source>
</reference>
<sequence length="101" mass="11413">MKVVINSKTFDGIFEQLTTGKFYLHQVEVYVSKDGVFWMFVQGGLKDELMSTFAYTYIKFVTQAKEELPINSTSTLAAAAHFNTFSQLIQSSAQQPSLLLF</sequence>